<evidence type="ECO:0000313" key="4">
    <source>
        <dbReference type="Proteomes" id="UP001501116"/>
    </source>
</evidence>
<name>A0ABN2SE16_9PSEU</name>
<dbReference type="EMBL" id="BAAANN010000041">
    <property type="protein sequence ID" value="GAA1985087.1"/>
    <property type="molecule type" value="Genomic_DNA"/>
</dbReference>
<keyword evidence="4" id="KW-1185">Reference proteome</keyword>
<evidence type="ECO:0000256" key="1">
    <source>
        <dbReference type="SAM" id="MobiDB-lite"/>
    </source>
</evidence>
<feature type="domain" description="MOSC" evidence="2">
    <location>
        <begin position="120"/>
        <end position="269"/>
    </location>
</feature>
<dbReference type="Proteomes" id="UP001501116">
    <property type="component" value="Unassembled WGS sequence"/>
</dbReference>
<dbReference type="PANTHER" id="PTHR14237">
    <property type="entry name" value="MOLYBDOPTERIN COFACTOR SULFURASE MOSC"/>
    <property type="match status" value="1"/>
</dbReference>
<sequence>MTPLIARLFRYPVKGCAGTELREAVVTPAGVEHDRTFMAVGEDGVFRSQRRHPVLAVVRPVLADDGRMLALSAPGVEPLRLPVRFDGPRLPVSVFTWDGAGVDQGDEAAEWFSTVLGAPSRLVRVPPEHSRVTSGETPGTTGFADAHALHVASESSLDHLNSRIASDGGTPVPIDRFRPNIVLSNVDEPHFEDRIRRMAAGSAELAYAKVAIRCPVPMVDQATGRKAGKEPIRTLAGYRREPDGGVSFGIKAAVLRPGQLAKGDEVMVTSWSSESARAAAAEPPLTATASRPPESV</sequence>
<dbReference type="Pfam" id="PF03473">
    <property type="entry name" value="MOSC"/>
    <property type="match status" value="1"/>
</dbReference>
<evidence type="ECO:0000313" key="3">
    <source>
        <dbReference type="EMBL" id="GAA1985087.1"/>
    </source>
</evidence>
<protein>
    <submittedName>
        <fullName evidence="3">MOSC N-terminal beta barrel domain-containing protein</fullName>
    </submittedName>
</protein>
<dbReference type="PROSITE" id="PS51340">
    <property type="entry name" value="MOSC"/>
    <property type="match status" value="1"/>
</dbReference>
<dbReference type="SUPFAM" id="SSF141673">
    <property type="entry name" value="MOSC N-terminal domain-like"/>
    <property type="match status" value="1"/>
</dbReference>
<dbReference type="SUPFAM" id="SSF50800">
    <property type="entry name" value="PK beta-barrel domain-like"/>
    <property type="match status" value="1"/>
</dbReference>
<proteinExistence type="predicted"/>
<evidence type="ECO:0000259" key="2">
    <source>
        <dbReference type="PROSITE" id="PS51340"/>
    </source>
</evidence>
<organism evidence="3 4">
    <name type="scientific">Amycolatopsis minnesotensis</name>
    <dbReference type="NCBI Taxonomy" id="337894"/>
    <lineage>
        <taxon>Bacteria</taxon>
        <taxon>Bacillati</taxon>
        <taxon>Actinomycetota</taxon>
        <taxon>Actinomycetes</taxon>
        <taxon>Pseudonocardiales</taxon>
        <taxon>Pseudonocardiaceae</taxon>
        <taxon>Amycolatopsis</taxon>
    </lineage>
</organism>
<gene>
    <name evidence="3" type="ORF">GCM10009754_73330</name>
</gene>
<comment type="caution">
    <text evidence="3">The sequence shown here is derived from an EMBL/GenBank/DDBJ whole genome shotgun (WGS) entry which is preliminary data.</text>
</comment>
<dbReference type="PANTHER" id="PTHR14237:SF19">
    <property type="entry name" value="MITOCHONDRIAL AMIDOXIME REDUCING COMPONENT 1"/>
    <property type="match status" value="1"/>
</dbReference>
<dbReference type="InterPro" id="IPR011037">
    <property type="entry name" value="Pyrv_Knase-like_insert_dom_sf"/>
</dbReference>
<dbReference type="InterPro" id="IPR005303">
    <property type="entry name" value="MOCOS_middle"/>
</dbReference>
<dbReference type="InterPro" id="IPR005302">
    <property type="entry name" value="MoCF_Sase_C"/>
</dbReference>
<reference evidence="3 4" key="1">
    <citation type="journal article" date="2019" name="Int. J. Syst. Evol. Microbiol.">
        <title>The Global Catalogue of Microorganisms (GCM) 10K type strain sequencing project: providing services to taxonomists for standard genome sequencing and annotation.</title>
        <authorList>
            <consortium name="The Broad Institute Genomics Platform"/>
            <consortium name="The Broad Institute Genome Sequencing Center for Infectious Disease"/>
            <person name="Wu L."/>
            <person name="Ma J."/>
        </authorList>
    </citation>
    <scope>NUCLEOTIDE SEQUENCE [LARGE SCALE GENOMIC DNA]</scope>
    <source>
        <strain evidence="3 4">JCM 14545</strain>
    </source>
</reference>
<accession>A0ABN2SE16</accession>
<dbReference type="RefSeq" id="WP_344429576.1">
    <property type="nucleotide sequence ID" value="NZ_BAAANN010000041.1"/>
</dbReference>
<feature type="compositionally biased region" description="Low complexity" evidence="1">
    <location>
        <begin position="271"/>
        <end position="290"/>
    </location>
</feature>
<dbReference type="Pfam" id="PF03476">
    <property type="entry name" value="MOSC_N"/>
    <property type="match status" value="1"/>
</dbReference>
<feature type="region of interest" description="Disordered" evidence="1">
    <location>
        <begin position="271"/>
        <end position="296"/>
    </location>
</feature>